<evidence type="ECO:0000259" key="1">
    <source>
        <dbReference type="SMART" id="SM01321"/>
    </source>
</evidence>
<gene>
    <name evidence="2" type="ORF">ESV24_03155</name>
</gene>
<reference evidence="2 3" key="1">
    <citation type="submission" date="2019-08" db="EMBL/GenBank/DDBJ databases">
        <title>Genome of Aequorivita lipolytica Y10-2 (type strain).</title>
        <authorList>
            <person name="Bowman J.P."/>
        </authorList>
    </citation>
    <scope>NUCLEOTIDE SEQUENCE [LARGE SCALE GENOMIC DNA]</scope>
    <source>
        <strain evidence="2 3">Y10-2</strain>
    </source>
</reference>
<comment type="caution">
    <text evidence="2">The sequence shown here is derived from an EMBL/GenBank/DDBJ whole genome shotgun (WGS) entry which is preliminary data.</text>
</comment>
<dbReference type="GO" id="GO:0004803">
    <property type="term" value="F:transposase activity"/>
    <property type="evidence" value="ECO:0007669"/>
    <property type="project" value="InterPro"/>
</dbReference>
<dbReference type="InterPro" id="IPR036515">
    <property type="entry name" value="Transposase_17_sf"/>
</dbReference>
<keyword evidence="3" id="KW-1185">Reference proteome</keyword>
<dbReference type="PANTHER" id="PTHR34322:SF2">
    <property type="entry name" value="TRANSPOSASE IS200-LIKE DOMAIN-CONTAINING PROTEIN"/>
    <property type="match status" value="1"/>
</dbReference>
<dbReference type="GO" id="GO:0003677">
    <property type="term" value="F:DNA binding"/>
    <property type="evidence" value="ECO:0007669"/>
    <property type="project" value="InterPro"/>
</dbReference>
<dbReference type="SUPFAM" id="SSF143422">
    <property type="entry name" value="Transposase IS200-like"/>
    <property type="match status" value="1"/>
</dbReference>
<dbReference type="Gene3D" id="3.30.70.1290">
    <property type="entry name" value="Transposase IS200-like"/>
    <property type="match status" value="1"/>
</dbReference>
<dbReference type="InterPro" id="IPR002686">
    <property type="entry name" value="Transposase_17"/>
</dbReference>
<sequence>METDRHFHIYNRANGKEHIFTSSENYEFFLRKYKKYLFPVVETFCYCLMPNHFHFLVKVKSHKELLKIENYKNSKKQNLYVSKQFSNLFSSYTQAFNKQESRKGNLFMRPFKRKEVLDEIYFRKLMHYIHTNPVEAGLCNFPNQWQHSSYNSLISKKPTLLMRKEVLNYFDSVENFVFVHSQTPRISGIEEF</sequence>
<protein>
    <submittedName>
        <fullName evidence="2">Transposase</fullName>
    </submittedName>
</protein>
<accession>A0A5C6YSY8</accession>
<dbReference type="Proteomes" id="UP000321945">
    <property type="component" value="Unassembled WGS sequence"/>
</dbReference>
<dbReference type="EMBL" id="VORU01000002">
    <property type="protein sequence ID" value="TXD70182.1"/>
    <property type="molecule type" value="Genomic_DNA"/>
</dbReference>
<name>A0A5C6YSY8_9FLAO</name>
<dbReference type="RefSeq" id="WP_146743133.1">
    <property type="nucleotide sequence ID" value="NZ_CBCRZQ010000003.1"/>
</dbReference>
<dbReference type="PANTHER" id="PTHR34322">
    <property type="entry name" value="TRANSPOSASE, Y1_TNP DOMAIN-CONTAINING"/>
    <property type="match status" value="1"/>
</dbReference>
<dbReference type="GO" id="GO:0006313">
    <property type="term" value="P:DNA transposition"/>
    <property type="evidence" value="ECO:0007669"/>
    <property type="project" value="InterPro"/>
</dbReference>
<proteinExistence type="predicted"/>
<evidence type="ECO:0000313" key="3">
    <source>
        <dbReference type="Proteomes" id="UP000321945"/>
    </source>
</evidence>
<evidence type="ECO:0000313" key="2">
    <source>
        <dbReference type="EMBL" id="TXD70182.1"/>
    </source>
</evidence>
<dbReference type="AlphaFoldDB" id="A0A5C6YSY8"/>
<organism evidence="2 3">
    <name type="scientific">Aequorivita lipolytica</name>
    <dbReference type="NCBI Taxonomy" id="153267"/>
    <lineage>
        <taxon>Bacteria</taxon>
        <taxon>Pseudomonadati</taxon>
        <taxon>Bacteroidota</taxon>
        <taxon>Flavobacteriia</taxon>
        <taxon>Flavobacteriales</taxon>
        <taxon>Flavobacteriaceae</taxon>
        <taxon>Aequorivita</taxon>
    </lineage>
</organism>
<dbReference type="OrthoDB" id="9788881at2"/>
<feature type="domain" description="Transposase IS200-like" evidence="1">
    <location>
        <begin position="2"/>
        <end position="132"/>
    </location>
</feature>
<dbReference type="SMART" id="SM01321">
    <property type="entry name" value="Y1_Tnp"/>
    <property type="match status" value="1"/>
</dbReference>